<name>A0AB32WPG3_THECC</name>
<dbReference type="Pfam" id="PF24758">
    <property type="entry name" value="LRR_At5g56370"/>
    <property type="match status" value="1"/>
</dbReference>
<dbReference type="GeneID" id="18593664"/>
<dbReference type="SMART" id="SM00256">
    <property type="entry name" value="FBOX"/>
    <property type="match status" value="1"/>
</dbReference>
<dbReference type="InterPro" id="IPR032675">
    <property type="entry name" value="LRR_dom_sf"/>
</dbReference>
<gene>
    <name evidence="3" type="primary">LOC18593664</name>
</gene>
<dbReference type="PANTHER" id="PTHR31293">
    <property type="entry name" value="RNI-LIKE SUPERFAMILY PROTEIN"/>
    <property type="match status" value="1"/>
</dbReference>
<dbReference type="CDD" id="cd22160">
    <property type="entry name" value="F-box_AtFBL13-like"/>
    <property type="match status" value="1"/>
</dbReference>
<dbReference type="RefSeq" id="XP_017979689.1">
    <property type="nucleotide sequence ID" value="XM_018124200.1"/>
</dbReference>
<reference evidence="2" key="1">
    <citation type="journal article" date="1997" name="Nucleic Acids Res.">
        <title>tRNAscan-SE: a program for improved detection of transfer RNA genes in genomic sequence.</title>
        <authorList>
            <person name="Lowe T.M."/>
            <person name="Eddy S.R."/>
        </authorList>
    </citation>
    <scope>NUCLEOTIDE SEQUENCE [LARGE SCALE GENOMIC DNA]</scope>
    <source>
        <strain evidence="2">r\B97-61/B2</strain>
    </source>
</reference>
<dbReference type="InterPro" id="IPR036047">
    <property type="entry name" value="F-box-like_dom_sf"/>
</dbReference>
<organism evidence="2 3">
    <name type="scientific">Theobroma cacao</name>
    <name type="common">Cacao</name>
    <name type="synonym">Cocoa</name>
    <dbReference type="NCBI Taxonomy" id="3641"/>
    <lineage>
        <taxon>Eukaryota</taxon>
        <taxon>Viridiplantae</taxon>
        <taxon>Streptophyta</taxon>
        <taxon>Embryophyta</taxon>
        <taxon>Tracheophyta</taxon>
        <taxon>Spermatophyta</taxon>
        <taxon>Magnoliopsida</taxon>
        <taxon>eudicotyledons</taxon>
        <taxon>Gunneridae</taxon>
        <taxon>Pentapetalae</taxon>
        <taxon>rosids</taxon>
        <taxon>malvids</taxon>
        <taxon>Malvales</taxon>
        <taxon>Malvaceae</taxon>
        <taxon>Byttnerioideae</taxon>
        <taxon>Theobroma</taxon>
    </lineage>
</organism>
<proteinExistence type="predicted"/>
<dbReference type="AlphaFoldDB" id="A0AB32WPG3"/>
<reference evidence="3" key="2">
    <citation type="submission" date="2025-08" db="UniProtKB">
        <authorList>
            <consortium name="RefSeq"/>
        </authorList>
    </citation>
    <scope>IDENTIFICATION</scope>
</reference>
<dbReference type="Proteomes" id="UP000694886">
    <property type="component" value="Chromosome 7"/>
</dbReference>
<evidence type="ECO:0000313" key="2">
    <source>
        <dbReference type="Proteomes" id="UP000694886"/>
    </source>
</evidence>
<dbReference type="SUPFAM" id="SSF81383">
    <property type="entry name" value="F-box domain"/>
    <property type="match status" value="1"/>
</dbReference>
<protein>
    <submittedName>
        <fullName evidence="3">FBD-associated F-box protein At3g50710</fullName>
    </submittedName>
</protein>
<dbReference type="Gene3D" id="3.80.10.10">
    <property type="entry name" value="Ribonuclease Inhibitor"/>
    <property type="match status" value="1"/>
</dbReference>
<dbReference type="InterPro" id="IPR001810">
    <property type="entry name" value="F-box_dom"/>
</dbReference>
<feature type="domain" description="F-box" evidence="1">
    <location>
        <begin position="13"/>
        <end position="49"/>
    </location>
</feature>
<dbReference type="Pfam" id="PF00646">
    <property type="entry name" value="F-box"/>
    <property type="match status" value="1"/>
</dbReference>
<accession>A0AB32WPG3</accession>
<dbReference type="InterPro" id="IPR055294">
    <property type="entry name" value="FBL60-like"/>
</dbReference>
<dbReference type="PROSITE" id="PS50181">
    <property type="entry name" value="FBOX"/>
    <property type="match status" value="1"/>
</dbReference>
<dbReference type="InterPro" id="IPR055411">
    <property type="entry name" value="LRR_FXL15/At3g58940/PEG3-like"/>
</dbReference>
<sequence length="270" mass="31561">MDSFTLSTKLIIQNRFSEFPDELLDQIFSYLPAKDIVRTSALSKRWRCLWTSFNFISFDFDPWNEEEEEATSFLDLIQRELLIPDNECIRKLRLHLDMHGPFYTYSNVMMPMSLVSKAAKHQLAELDLSFRHIWESSALSLITSLKLYMTPAAPPVYNIPTSIRFPRLKALYLICAKFQNEHSAQLLFSACPVLKELLVDKCSWNKINGVTISIFTLHTLTIYHHVASNYCLKIRYCSNLRFFKLWSDSLFEIEICSLPFPCYARVEIMP</sequence>
<evidence type="ECO:0000259" key="1">
    <source>
        <dbReference type="PROSITE" id="PS50181"/>
    </source>
</evidence>
<dbReference type="Gramene" id="Tc07v2_t004600.1">
    <property type="protein sequence ID" value="Tc07v2_p004600.1"/>
    <property type="gene ID" value="Tc07v2_g004600"/>
</dbReference>
<dbReference type="KEGG" id="tcc:18593664"/>
<dbReference type="PANTHER" id="PTHR31293:SF12">
    <property type="entry name" value="RNI-LIKE SUPERFAMILY PROTEIN"/>
    <property type="match status" value="1"/>
</dbReference>
<dbReference type="InterPro" id="IPR053781">
    <property type="entry name" value="F-box_AtFBL13-like"/>
</dbReference>
<evidence type="ECO:0000313" key="3">
    <source>
        <dbReference type="RefSeq" id="XP_017979689.1"/>
    </source>
</evidence>